<protein>
    <submittedName>
        <fullName evidence="1">Uncharacterized protein</fullName>
    </submittedName>
</protein>
<organism evidence="1 2">
    <name type="scientific">Caerostris darwini</name>
    <dbReference type="NCBI Taxonomy" id="1538125"/>
    <lineage>
        <taxon>Eukaryota</taxon>
        <taxon>Metazoa</taxon>
        <taxon>Ecdysozoa</taxon>
        <taxon>Arthropoda</taxon>
        <taxon>Chelicerata</taxon>
        <taxon>Arachnida</taxon>
        <taxon>Araneae</taxon>
        <taxon>Araneomorphae</taxon>
        <taxon>Entelegynae</taxon>
        <taxon>Araneoidea</taxon>
        <taxon>Araneidae</taxon>
        <taxon>Caerostris</taxon>
    </lineage>
</organism>
<evidence type="ECO:0000313" key="1">
    <source>
        <dbReference type="EMBL" id="GIY46740.1"/>
    </source>
</evidence>
<evidence type="ECO:0000313" key="2">
    <source>
        <dbReference type="Proteomes" id="UP001054837"/>
    </source>
</evidence>
<gene>
    <name evidence="1" type="ORF">CDAR_250961</name>
</gene>
<dbReference type="AlphaFoldDB" id="A0AAV4TK76"/>
<accession>A0AAV4TK76</accession>
<reference evidence="1 2" key="1">
    <citation type="submission" date="2021-06" db="EMBL/GenBank/DDBJ databases">
        <title>Caerostris darwini draft genome.</title>
        <authorList>
            <person name="Kono N."/>
            <person name="Arakawa K."/>
        </authorList>
    </citation>
    <scope>NUCLEOTIDE SEQUENCE [LARGE SCALE GENOMIC DNA]</scope>
</reference>
<name>A0AAV4TK76_9ARAC</name>
<comment type="caution">
    <text evidence="1">The sequence shown here is derived from an EMBL/GenBank/DDBJ whole genome shotgun (WGS) entry which is preliminary data.</text>
</comment>
<dbReference type="EMBL" id="BPLQ01009812">
    <property type="protein sequence ID" value="GIY46740.1"/>
    <property type="molecule type" value="Genomic_DNA"/>
</dbReference>
<keyword evidence="2" id="KW-1185">Reference proteome</keyword>
<proteinExistence type="predicted"/>
<sequence length="231" mass="25575">MGVSVFGIHNPSPRGFHELWMFFRKKSAGSQKVQLLKIPRVQAPLHRPKQIVGDPERGGAKGGADDIHPERVLMASPRHLYAPVSLFMKANRNRRTIRIPRSWFTVMERKTWSRGGWEGGRRTGAVSESVAGAKERILTPETGECQSPPRASGLAPDLPKHSALLPPAPLDLMSLTFHNCPTFHAHRKLLFTLQNINLLMPLAGLSPGARLPDNNSAPPLIRAVARDHPDR</sequence>
<dbReference type="Proteomes" id="UP001054837">
    <property type="component" value="Unassembled WGS sequence"/>
</dbReference>